<feature type="compositionally biased region" description="Basic and acidic residues" evidence="1">
    <location>
        <begin position="1"/>
        <end position="15"/>
    </location>
</feature>
<accession>A0A835VKG9</accession>
<name>A0A835VKG9_VANPL</name>
<organism evidence="2 3">
    <name type="scientific">Vanilla planifolia</name>
    <name type="common">Vanilla</name>
    <dbReference type="NCBI Taxonomy" id="51239"/>
    <lineage>
        <taxon>Eukaryota</taxon>
        <taxon>Viridiplantae</taxon>
        <taxon>Streptophyta</taxon>
        <taxon>Embryophyta</taxon>
        <taxon>Tracheophyta</taxon>
        <taxon>Spermatophyta</taxon>
        <taxon>Magnoliopsida</taxon>
        <taxon>Liliopsida</taxon>
        <taxon>Asparagales</taxon>
        <taxon>Orchidaceae</taxon>
        <taxon>Vanilloideae</taxon>
        <taxon>Vanilleae</taxon>
        <taxon>Vanilla</taxon>
    </lineage>
</organism>
<protein>
    <submittedName>
        <fullName evidence="2">Uncharacterized protein</fullName>
    </submittedName>
</protein>
<evidence type="ECO:0000313" key="2">
    <source>
        <dbReference type="EMBL" id="KAG0503949.1"/>
    </source>
</evidence>
<dbReference type="EMBL" id="JADCNM010000001">
    <property type="protein sequence ID" value="KAG0503949.1"/>
    <property type="molecule type" value="Genomic_DNA"/>
</dbReference>
<evidence type="ECO:0000256" key="1">
    <source>
        <dbReference type="SAM" id="MobiDB-lite"/>
    </source>
</evidence>
<dbReference type="Proteomes" id="UP000639772">
    <property type="component" value="Chromosome 1"/>
</dbReference>
<reference evidence="2 3" key="1">
    <citation type="journal article" date="2020" name="Nat. Food">
        <title>A phased Vanilla planifolia genome enables genetic improvement of flavour and production.</title>
        <authorList>
            <person name="Hasing T."/>
            <person name="Tang H."/>
            <person name="Brym M."/>
            <person name="Khazi F."/>
            <person name="Huang T."/>
            <person name="Chambers A.H."/>
        </authorList>
    </citation>
    <scope>NUCLEOTIDE SEQUENCE [LARGE SCALE GENOMIC DNA]</scope>
    <source>
        <tissue evidence="2">Leaf</tissue>
    </source>
</reference>
<evidence type="ECO:0000313" key="3">
    <source>
        <dbReference type="Proteomes" id="UP000639772"/>
    </source>
</evidence>
<feature type="region of interest" description="Disordered" evidence="1">
    <location>
        <begin position="1"/>
        <end position="22"/>
    </location>
</feature>
<proteinExistence type="predicted"/>
<sequence length="84" mass="9487">MGGVEEQNRKNDRSSNRRHGSTGFFLMELQDDRFGSNARSIFAARIKFIANATDTRRNKESRTSIEKSKVINRAGYLSDSDADS</sequence>
<dbReference type="AlphaFoldDB" id="A0A835VKG9"/>
<gene>
    <name evidence="2" type="ORF">HPP92_004021</name>
</gene>
<comment type="caution">
    <text evidence="2">The sequence shown here is derived from an EMBL/GenBank/DDBJ whole genome shotgun (WGS) entry which is preliminary data.</text>
</comment>